<feature type="transmembrane region" description="Helical" evidence="5">
    <location>
        <begin position="54"/>
        <end position="78"/>
    </location>
</feature>
<dbReference type="EMBL" id="AUZX01015966">
    <property type="protein sequence ID" value="EQD27630.1"/>
    <property type="molecule type" value="Genomic_DNA"/>
</dbReference>
<evidence type="ECO:0000256" key="1">
    <source>
        <dbReference type="ARBA" id="ARBA00004141"/>
    </source>
</evidence>
<evidence type="ECO:0000256" key="4">
    <source>
        <dbReference type="ARBA" id="ARBA00023136"/>
    </source>
</evidence>
<evidence type="ECO:0000256" key="2">
    <source>
        <dbReference type="ARBA" id="ARBA00022692"/>
    </source>
</evidence>
<protein>
    <submittedName>
        <fullName evidence="6">NADH:ubiquinone oxidoreductase, subunit 1</fullName>
        <ecNumber evidence="6">1.6.-.-</ecNumber>
    </submittedName>
</protein>
<dbReference type="GO" id="GO:0009060">
    <property type="term" value="P:aerobic respiration"/>
    <property type="evidence" value="ECO:0007669"/>
    <property type="project" value="TreeGrafter"/>
</dbReference>
<proteinExistence type="predicted"/>
<organism evidence="6">
    <name type="scientific">mine drainage metagenome</name>
    <dbReference type="NCBI Taxonomy" id="410659"/>
    <lineage>
        <taxon>unclassified sequences</taxon>
        <taxon>metagenomes</taxon>
        <taxon>ecological metagenomes</taxon>
    </lineage>
</organism>
<evidence type="ECO:0000256" key="3">
    <source>
        <dbReference type="ARBA" id="ARBA00022989"/>
    </source>
</evidence>
<evidence type="ECO:0000256" key="5">
    <source>
        <dbReference type="SAM" id="Phobius"/>
    </source>
</evidence>
<comment type="caution">
    <text evidence="6">The sequence shown here is derived from an EMBL/GenBank/DDBJ whole genome shotgun (WGS) entry which is preliminary data.</text>
</comment>
<dbReference type="Pfam" id="PF00146">
    <property type="entry name" value="NADHdh"/>
    <property type="match status" value="1"/>
</dbReference>
<dbReference type="GO" id="GO:0016020">
    <property type="term" value="C:membrane"/>
    <property type="evidence" value="ECO:0007669"/>
    <property type="project" value="UniProtKB-SubCell"/>
</dbReference>
<gene>
    <name evidence="6" type="ORF">B1A_21601</name>
</gene>
<keyword evidence="4 5" id="KW-0472">Membrane</keyword>
<keyword evidence="3 5" id="KW-1133">Transmembrane helix</keyword>
<feature type="non-terminal residue" evidence="6">
    <location>
        <position position="151"/>
    </location>
</feature>
<dbReference type="AlphaFoldDB" id="T0ZCW5"/>
<accession>T0ZCW5</accession>
<dbReference type="PANTHER" id="PTHR11432:SF3">
    <property type="entry name" value="NADH-UBIQUINONE OXIDOREDUCTASE CHAIN 1"/>
    <property type="match status" value="1"/>
</dbReference>
<reference evidence="6" key="2">
    <citation type="journal article" date="2014" name="ISME J.">
        <title>Microbial stratification in low pH oxic and suboxic macroscopic growths along an acid mine drainage.</title>
        <authorList>
            <person name="Mendez-Garcia C."/>
            <person name="Mesa V."/>
            <person name="Sprenger R.R."/>
            <person name="Richter M."/>
            <person name="Diez M.S."/>
            <person name="Solano J."/>
            <person name="Bargiela R."/>
            <person name="Golyshina O.V."/>
            <person name="Manteca A."/>
            <person name="Ramos J.L."/>
            <person name="Gallego J.R."/>
            <person name="Llorente I."/>
            <person name="Martins Dos Santos V.A."/>
            <person name="Jensen O.N."/>
            <person name="Pelaez A.I."/>
            <person name="Sanchez J."/>
            <person name="Ferrer M."/>
        </authorList>
    </citation>
    <scope>NUCLEOTIDE SEQUENCE</scope>
</reference>
<feature type="non-terminal residue" evidence="6">
    <location>
        <position position="1"/>
    </location>
</feature>
<keyword evidence="6" id="KW-0830">Ubiquinone</keyword>
<sequence length="151" mass="16555">LTGTFVGINTSLALIAVFLILSFIPILIFLAGWTSGNKFGSISAQRSVIMLVSYELPLILVVASVAIAAHGFSFINIVSSQSHIWYAMALPIGFVLFFVIMLAELERPPFDIREADNELIAGWLTDVSAPYYGLALFLDYTRMFTGTLLIT</sequence>
<dbReference type="GO" id="GO:0003954">
    <property type="term" value="F:NADH dehydrogenase activity"/>
    <property type="evidence" value="ECO:0007669"/>
    <property type="project" value="TreeGrafter"/>
</dbReference>
<name>T0ZCW5_9ZZZZ</name>
<reference evidence="6" key="1">
    <citation type="submission" date="2013-08" db="EMBL/GenBank/DDBJ databases">
        <authorList>
            <person name="Mendez C."/>
            <person name="Richter M."/>
            <person name="Ferrer M."/>
            <person name="Sanchez J."/>
        </authorList>
    </citation>
    <scope>NUCLEOTIDE SEQUENCE</scope>
</reference>
<dbReference type="PANTHER" id="PTHR11432">
    <property type="entry name" value="NADH DEHYDROGENASE SUBUNIT 1"/>
    <property type="match status" value="1"/>
</dbReference>
<keyword evidence="2 5" id="KW-0812">Transmembrane</keyword>
<keyword evidence="6" id="KW-0560">Oxidoreductase</keyword>
<dbReference type="EC" id="1.6.-.-" evidence="6"/>
<evidence type="ECO:0000313" key="6">
    <source>
        <dbReference type="EMBL" id="EQD27630.1"/>
    </source>
</evidence>
<dbReference type="InterPro" id="IPR001694">
    <property type="entry name" value="NADH_UbQ_OxRdtase_su1/FPO"/>
</dbReference>
<feature type="transmembrane region" description="Helical" evidence="5">
    <location>
        <begin position="84"/>
        <end position="103"/>
    </location>
</feature>
<feature type="transmembrane region" description="Helical" evidence="5">
    <location>
        <begin position="12"/>
        <end position="33"/>
    </location>
</feature>
<comment type="subcellular location">
    <subcellularLocation>
        <location evidence="1">Membrane</location>
        <topology evidence="1">Multi-pass membrane protein</topology>
    </subcellularLocation>
</comment>